<dbReference type="PANTHER" id="PTHR24413">
    <property type="entry name" value="SPECKLE-TYPE POZ PROTEIN"/>
    <property type="match status" value="1"/>
</dbReference>
<reference evidence="2" key="1">
    <citation type="submission" date="2021-06" db="EMBL/GenBank/DDBJ databases">
        <authorList>
            <person name="Kallberg Y."/>
            <person name="Tangrot J."/>
            <person name="Rosling A."/>
        </authorList>
    </citation>
    <scope>NUCLEOTIDE SEQUENCE</scope>
    <source>
        <strain evidence="2">UK204</strain>
    </source>
</reference>
<evidence type="ECO:0000313" key="3">
    <source>
        <dbReference type="Proteomes" id="UP000789570"/>
    </source>
</evidence>
<dbReference type="Pfam" id="PF00651">
    <property type="entry name" value="BTB"/>
    <property type="match status" value="1"/>
</dbReference>
<organism evidence="2 3">
    <name type="scientific">Funneliformis caledonium</name>
    <dbReference type="NCBI Taxonomy" id="1117310"/>
    <lineage>
        <taxon>Eukaryota</taxon>
        <taxon>Fungi</taxon>
        <taxon>Fungi incertae sedis</taxon>
        <taxon>Mucoromycota</taxon>
        <taxon>Glomeromycotina</taxon>
        <taxon>Glomeromycetes</taxon>
        <taxon>Glomerales</taxon>
        <taxon>Glomeraceae</taxon>
        <taxon>Funneliformis</taxon>
    </lineage>
</organism>
<accession>A0A9N9A2T2</accession>
<dbReference type="Gene3D" id="3.30.710.10">
    <property type="entry name" value="Potassium Channel Kv1.1, Chain A"/>
    <property type="match status" value="1"/>
</dbReference>
<dbReference type="InterPro" id="IPR000210">
    <property type="entry name" value="BTB/POZ_dom"/>
</dbReference>
<dbReference type="InterPro" id="IPR043136">
    <property type="entry name" value="B30.2/SPRY_sf"/>
</dbReference>
<dbReference type="InterPro" id="IPR011333">
    <property type="entry name" value="SKP1/BTB/POZ_sf"/>
</dbReference>
<dbReference type="SMART" id="SM00225">
    <property type="entry name" value="BTB"/>
    <property type="match status" value="1"/>
</dbReference>
<sequence length="553" mass="63526">MRSNLAENENTAENLKFALDNPLFSDIKLKGNDGEEINAHRIILVARSEVFRLMLLNEMKESTQNVIEFPEFSSKTLHVILEYLYTGKVTEKTLKIEIIAKAFHSADYFLLDQLKLQITEFVLHDIKNKENKINISARILSQLLECMDNVNNDLVDTLYNIINSAPLKSIEYCNLNDKALNCVLSKNKKEENNLEYELLYYIILWAANKISEEALLFYKSYLPSPEIIEIFITTHVKGWNGSFLSNPEESHAKYRSTMLSMTSSLLKYVDLGQIHPSVISEIIEPLDGIIDSDMLLDTYRKKALLAETYLNILKNVASFQWDGRARGNKMRFDKSPFIAFTYSSSHEWIRTSLPIIEGLLEWNIVVEEICSYFWVGICTENGFDVDYNSWLGKQAYGWVLGSNGIICHDTQQENGPYTDKYGEEFVTETTLKVEIIAHYLTSHEDRINISISTMDTSNNDVDPNWNMNYFITLISEDALSLYQSYLPSSEIIARLHAKVEVISNIIVFLNGIVDFKTYRKQALLVEKYSGRGLLVVENSRPDNSNTNEWSKLI</sequence>
<dbReference type="AlphaFoldDB" id="A0A9N9A2T2"/>
<dbReference type="EMBL" id="CAJVPQ010000886">
    <property type="protein sequence ID" value="CAG8517096.1"/>
    <property type="molecule type" value="Genomic_DNA"/>
</dbReference>
<comment type="caution">
    <text evidence="2">The sequence shown here is derived from an EMBL/GenBank/DDBJ whole genome shotgun (WGS) entry which is preliminary data.</text>
</comment>
<evidence type="ECO:0000259" key="1">
    <source>
        <dbReference type="PROSITE" id="PS50097"/>
    </source>
</evidence>
<proteinExistence type="predicted"/>
<dbReference type="SUPFAM" id="SSF54695">
    <property type="entry name" value="POZ domain"/>
    <property type="match status" value="1"/>
</dbReference>
<dbReference type="Proteomes" id="UP000789570">
    <property type="component" value="Unassembled WGS sequence"/>
</dbReference>
<gene>
    <name evidence="2" type="ORF">FCALED_LOCUS4501</name>
</gene>
<keyword evidence="3" id="KW-1185">Reference proteome</keyword>
<dbReference type="OrthoDB" id="6359816at2759"/>
<dbReference type="Gene3D" id="2.60.120.920">
    <property type="match status" value="1"/>
</dbReference>
<protein>
    <submittedName>
        <fullName evidence="2">9801_t:CDS:1</fullName>
    </submittedName>
</protein>
<evidence type="ECO:0000313" key="2">
    <source>
        <dbReference type="EMBL" id="CAG8517096.1"/>
    </source>
</evidence>
<dbReference type="PROSITE" id="PS50097">
    <property type="entry name" value="BTB"/>
    <property type="match status" value="1"/>
</dbReference>
<name>A0A9N9A2T2_9GLOM</name>
<feature type="domain" description="BTB" evidence="1">
    <location>
        <begin position="25"/>
        <end position="93"/>
    </location>
</feature>